<gene>
    <name evidence="5" type="ORF">LX81_04305</name>
</gene>
<accession>A0A2W7MRD2</accession>
<keyword evidence="2 4" id="KW-0479">Metal-binding</keyword>
<sequence length="282" mass="30121">MIDPTTEQSLIELVRHAARTEIMPRFRNLAPSEIGTKSGPDDLVTIADRRAERVITDELARILPKAAVVGEEACAENPALLDTISSSELCVIVDPVDGTANFAAGLALFGVILAVVHEGRTIFSLLYDPVLDDWVAARAGGGAWYGRPELEPVRMRSRSAPPIDKMQGFLSLHLFAEPARSALAARLPTLGLVRTLRCSCHEYRALALGHADFNISAAAKPWDHAAGLVVLDEAGGASSAGGRRYDPARQDVPILAVADPVCLEPMARHLDLFPSGHVSPSG</sequence>
<name>A0A2W7MRD2_9RHOB</name>
<evidence type="ECO:0000313" key="6">
    <source>
        <dbReference type="Proteomes" id="UP000248916"/>
    </source>
</evidence>
<feature type="binding site" evidence="4">
    <location>
        <position position="94"/>
    </location>
    <ligand>
        <name>Mg(2+)</name>
        <dbReference type="ChEBI" id="CHEBI:18420"/>
        <label>1</label>
        <note>catalytic</note>
    </ligand>
</feature>
<organism evidence="5 6">
    <name type="scientific">Palleronia aestuarii</name>
    <dbReference type="NCBI Taxonomy" id="568105"/>
    <lineage>
        <taxon>Bacteria</taxon>
        <taxon>Pseudomonadati</taxon>
        <taxon>Pseudomonadota</taxon>
        <taxon>Alphaproteobacteria</taxon>
        <taxon>Rhodobacterales</taxon>
        <taxon>Roseobacteraceae</taxon>
        <taxon>Palleronia</taxon>
    </lineage>
</organism>
<evidence type="ECO:0000256" key="3">
    <source>
        <dbReference type="ARBA" id="ARBA00022842"/>
    </source>
</evidence>
<dbReference type="PRINTS" id="PR00377">
    <property type="entry name" value="IMPHPHTASES"/>
</dbReference>
<dbReference type="EMBL" id="QKZL01000053">
    <property type="protein sequence ID" value="PZX10133.1"/>
    <property type="molecule type" value="Genomic_DNA"/>
</dbReference>
<protein>
    <submittedName>
        <fullName evidence="5">Fructose-1,6-bisphosphatase/inositol monophosphatase family enzyme</fullName>
    </submittedName>
</protein>
<dbReference type="RefSeq" id="WP_272939509.1">
    <property type="nucleotide sequence ID" value="NZ_QKZL01000053.1"/>
</dbReference>
<dbReference type="GO" id="GO:0046872">
    <property type="term" value="F:metal ion binding"/>
    <property type="evidence" value="ECO:0007669"/>
    <property type="project" value="UniProtKB-KW"/>
</dbReference>
<dbReference type="Pfam" id="PF00459">
    <property type="entry name" value="Inositol_P"/>
    <property type="match status" value="1"/>
</dbReference>
<dbReference type="PANTHER" id="PTHR20854">
    <property type="entry name" value="INOSITOL MONOPHOSPHATASE"/>
    <property type="match status" value="1"/>
</dbReference>
<comment type="cofactor">
    <cofactor evidence="4">
        <name>Mg(2+)</name>
        <dbReference type="ChEBI" id="CHEBI:18420"/>
    </cofactor>
</comment>
<feature type="binding site" evidence="4">
    <location>
        <position position="223"/>
    </location>
    <ligand>
        <name>Mg(2+)</name>
        <dbReference type="ChEBI" id="CHEBI:18420"/>
        <label>1</label>
        <note>catalytic</note>
    </ligand>
</feature>
<evidence type="ECO:0000313" key="5">
    <source>
        <dbReference type="EMBL" id="PZX10133.1"/>
    </source>
</evidence>
<dbReference type="AlphaFoldDB" id="A0A2W7MRD2"/>
<proteinExistence type="inferred from homology"/>
<dbReference type="GO" id="GO:0008934">
    <property type="term" value="F:inositol monophosphate 1-phosphatase activity"/>
    <property type="evidence" value="ECO:0007669"/>
    <property type="project" value="TreeGrafter"/>
</dbReference>
<keyword evidence="6" id="KW-1185">Reference proteome</keyword>
<dbReference type="InterPro" id="IPR020550">
    <property type="entry name" value="Inositol_monophosphatase_CS"/>
</dbReference>
<feature type="binding site" evidence="4">
    <location>
        <position position="97"/>
    </location>
    <ligand>
        <name>Mg(2+)</name>
        <dbReference type="ChEBI" id="CHEBI:18420"/>
        <label>1</label>
        <note>catalytic</note>
    </ligand>
</feature>
<dbReference type="Gene3D" id="3.30.540.10">
    <property type="entry name" value="Fructose-1,6-Bisphosphatase, subunit A, domain 1"/>
    <property type="match status" value="1"/>
</dbReference>
<evidence type="ECO:0000256" key="1">
    <source>
        <dbReference type="ARBA" id="ARBA00009759"/>
    </source>
</evidence>
<feature type="binding site" evidence="4">
    <location>
        <position position="71"/>
    </location>
    <ligand>
        <name>Mg(2+)</name>
        <dbReference type="ChEBI" id="CHEBI:18420"/>
        <label>1</label>
        <note>catalytic</note>
    </ligand>
</feature>
<dbReference type="GO" id="GO:0007165">
    <property type="term" value="P:signal transduction"/>
    <property type="evidence" value="ECO:0007669"/>
    <property type="project" value="TreeGrafter"/>
</dbReference>
<dbReference type="GO" id="GO:0046854">
    <property type="term" value="P:phosphatidylinositol phosphate biosynthetic process"/>
    <property type="evidence" value="ECO:0007669"/>
    <property type="project" value="InterPro"/>
</dbReference>
<dbReference type="Proteomes" id="UP000248916">
    <property type="component" value="Unassembled WGS sequence"/>
</dbReference>
<dbReference type="PROSITE" id="PS00630">
    <property type="entry name" value="IMP_2"/>
    <property type="match status" value="1"/>
</dbReference>
<dbReference type="PANTHER" id="PTHR20854:SF4">
    <property type="entry name" value="INOSITOL-1-MONOPHOSPHATASE-RELATED"/>
    <property type="match status" value="1"/>
</dbReference>
<dbReference type="GO" id="GO:0006020">
    <property type="term" value="P:inositol metabolic process"/>
    <property type="evidence" value="ECO:0007669"/>
    <property type="project" value="TreeGrafter"/>
</dbReference>
<comment type="similarity">
    <text evidence="1">Belongs to the inositol monophosphatase superfamily.</text>
</comment>
<evidence type="ECO:0000256" key="4">
    <source>
        <dbReference type="PIRSR" id="PIRSR600760-2"/>
    </source>
</evidence>
<dbReference type="Gene3D" id="3.40.190.80">
    <property type="match status" value="1"/>
</dbReference>
<comment type="caution">
    <text evidence="5">The sequence shown here is derived from an EMBL/GenBank/DDBJ whole genome shotgun (WGS) entry which is preliminary data.</text>
</comment>
<keyword evidence="3 4" id="KW-0460">Magnesium</keyword>
<reference evidence="5 6" key="1">
    <citation type="submission" date="2018-06" db="EMBL/GenBank/DDBJ databases">
        <title>Genomic Encyclopedia of Archaeal and Bacterial Type Strains, Phase II (KMG-II): from individual species to whole genera.</title>
        <authorList>
            <person name="Goeker M."/>
        </authorList>
    </citation>
    <scope>NUCLEOTIDE SEQUENCE [LARGE SCALE GENOMIC DNA]</scope>
    <source>
        <strain evidence="5 6">DSM 22009</strain>
    </source>
</reference>
<evidence type="ECO:0000256" key="2">
    <source>
        <dbReference type="ARBA" id="ARBA00022723"/>
    </source>
</evidence>
<dbReference type="SUPFAM" id="SSF56655">
    <property type="entry name" value="Carbohydrate phosphatase"/>
    <property type="match status" value="1"/>
</dbReference>
<dbReference type="InterPro" id="IPR000760">
    <property type="entry name" value="Inositol_monophosphatase-like"/>
</dbReference>